<dbReference type="GO" id="GO:0051537">
    <property type="term" value="F:2 iron, 2 sulfur cluster binding"/>
    <property type="evidence" value="ECO:0007669"/>
    <property type="project" value="InterPro"/>
</dbReference>
<dbReference type="Pfam" id="PF02738">
    <property type="entry name" value="MoCoBD_1"/>
    <property type="match status" value="1"/>
</dbReference>
<dbReference type="Gene3D" id="1.10.150.120">
    <property type="entry name" value="[2Fe-2S]-binding domain"/>
    <property type="match status" value="1"/>
</dbReference>
<dbReference type="eggNOG" id="COG1529">
    <property type="taxonomic scope" value="Bacteria"/>
</dbReference>
<dbReference type="PANTHER" id="PTHR11908:SF132">
    <property type="entry name" value="ALDEHYDE OXIDASE 1-RELATED"/>
    <property type="match status" value="1"/>
</dbReference>
<dbReference type="KEGG" id="sbh:SBI_08318"/>
<evidence type="ECO:0000313" key="7">
    <source>
        <dbReference type="EMBL" id="ADI11436.1"/>
    </source>
</evidence>
<evidence type="ECO:0000256" key="4">
    <source>
        <dbReference type="ARBA" id="ARBA00023002"/>
    </source>
</evidence>
<dbReference type="InterPro" id="IPR036010">
    <property type="entry name" value="2Fe-2S_ferredoxin-like_sf"/>
</dbReference>
<dbReference type="SUPFAM" id="SSF56003">
    <property type="entry name" value="Molybdenum cofactor-binding domain"/>
    <property type="match status" value="1"/>
</dbReference>
<comment type="similarity">
    <text evidence="1">Belongs to the xanthine dehydrogenase family.</text>
</comment>
<keyword evidence="8" id="KW-1185">Reference proteome</keyword>
<keyword evidence="5" id="KW-0408">Iron</keyword>
<dbReference type="InterPro" id="IPR002888">
    <property type="entry name" value="2Fe-2S-bd"/>
</dbReference>
<evidence type="ECO:0000313" key="8">
    <source>
        <dbReference type="Proteomes" id="UP000000377"/>
    </source>
</evidence>
<dbReference type="SMART" id="SM01008">
    <property type="entry name" value="Ald_Xan_dh_C"/>
    <property type="match status" value="1"/>
</dbReference>
<dbReference type="Pfam" id="PF00111">
    <property type="entry name" value="Fer2"/>
    <property type="match status" value="1"/>
</dbReference>
<dbReference type="PATRIC" id="fig|749414.3.peg.8560"/>
<organism evidence="7 8">
    <name type="scientific">Streptomyces bingchenggensis (strain BCW-1)</name>
    <dbReference type="NCBI Taxonomy" id="749414"/>
    <lineage>
        <taxon>Bacteria</taxon>
        <taxon>Bacillati</taxon>
        <taxon>Actinomycetota</taxon>
        <taxon>Actinomycetes</taxon>
        <taxon>Kitasatosporales</taxon>
        <taxon>Streptomycetaceae</taxon>
        <taxon>Streptomyces</taxon>
    </lineage>
</organism>
<name>D7BR86_STRBB</name>
<dbReference type="InterPro" id="IPR037165">
    <property type="entry name" value="AldOxase/xan_DH_Mopterin-bd_sf"/>
</dbReference>
<dbReference type="InterPro" id="IPR012675">
    <property type="entry name" value="Beta-grasp_dom_sf"/>
</dbReference>
<evidence type="ECO:0000259" key="6">
    <source>
        <dbReference type="PROSITE" id="PS51085"/>
    </source>
</evidence>
<dbReference type="PANTHER" id="PTHR11908">
    <property type="entry name" value="XANTHINE DEHYDROGENASE"/>
    <property type="match status" value="1"/>
</dbReference>
<keyword evidence="4" id="KW-0560">Oxidoreductase</keyword>
<dbReference type="Pfam" id="PF01315">
    <property type="entry name" value="Ald_Xan_dh_C"/>
    <property type="match status" value="1"/>
</dbReference>
<dbReference type="PROSITE" id="PS51085">
    <property type="entry name" value="2FE2S_FER_2"/>
    <property type="match status" value="1"/>
</dbReference>
<dbReference type="Gene3D" id="3.30.365.10">
    <property type="entry name" value="Aldehyde oxidase/xanthine dehydrogenase, molybdopterin binding domain"/>
    <property type="match status" value="4"/>
</dbReference>
<dbReference type="Pfam" id="PF20256">
    <property type="entry name" value="MoCoBD_2"/>
    <property type="match status" value="1"/>
</dbReference>
<proteinExistence type="inferred from homology"/>
<dbReference type="GO" id="GO:0016491">
    <property type="term" value="F:oxidoreductase activity"/>
    <property type="evidence" value="ECO:0007669"/>
    <property type="project" value="UniProtKB-KW"/>
</dbReference>
<dbReference type="InterPro" id="IPR046867">
    <property type="entry name" value="AldOxase/xan_DH_MoCoBD2"/>
</dbReference>
<dbReference type="InterPro" id="IPR000674">
    <property type="entry name" value="Ald_Oxase/Xan_DH_a/b"/>
</dbReference>
<feature type="domain" description="2Fe-2S ferredoxin-type" evidence="6">
    <location>
        <begin position="1"/>
        <end position="70"/>
    </location>
</feature>
<evidence type="ECO:0000256" key="2">
    <source>
        <dbReference type="ARBA" id="ARBA00022505"/>
    </source>
</evidence>
<dbReference type="eggNOG" id="COG2080">
    <property type="taxonomic scope" value="Bacteria"/>
</dbReference>
<dbReference type="HOGENOM" id="CLU_001681_2_3_11"/>
<dbReference type="Proteomes" id="UP000000377">
    <property type="component" value="Chromosome"/>
</dbReference>
<reference evidence="7 8" key="1">
    <citation type="journal article" date="2010" name="J. Bacteriol.">
        <title>Genome sequence of the milbemycin-producing bacterium Streptomyces bingchenggensis.</title>
        <authorList>
            <person name="Wang X.J."/>
            <person name="Yan Y.J."/>
            <person name="Zhang B."/>
            <person name="An J."/>
            <person name="Wang J.J."/>
            <person name="Tian J."/>
            <person name="Jiang L."/>
            <person name="Chen Y.H."/>
            <person name="Huang S.X."/>
            <person name="Yin M."/>
            <person name="Zhang J."/>
            <person name="Gao A.L."/>
            <person name="Liu C.X."/>
            <person name="Zhu Z.X."/>
            <person name="Xiang W.S."/>
        </authorList>
    </citation>
    <scope>NUCLEOTIDE SEQUENCE [LARGE SCALE GENOMIC DNA]</scope>
    <source>
        <strain evidence="7 8">BCW-1</strain>
    </source>
</reference>
<dbReference type="InterPro" id="IPR001041">
    <property type="entry name" value="2Fe-2S_ferredoxin-type"/>
</dbReference>
<dbReference type="Gene3D" id="3.10.20.30">
    <property type="match status" value="1"/>
</dbReference>
<dbReference type="InterPro" id="IPR008274">
    <property type="entry name" value="AldOxase/xan_DH_MoCoBD1"/>
</dbReference>
<keyword evidence="2" id="KW-0500">Molybdenum</keyword>
<gene>
    <name evidence="7" type="ordered locus">SBI_08318</name>
</gene>
<sequence>MNGKSFDEEPAPGQCLRTFLRSLGHYGVKKGCDAGDCGACTVWLDGDPIHSCITPAYRAEGREVTTIEGIGSPGELHPMQRQFRDAPGFQCGFCTAGMIMTSAAFTETQKENLPQALKGNLCRCTGYRGIEDAVKGVAGLATAAPGKAVGTSVGAPAADDVVTGRAEFTMDTHIEGMLHLKVVHSPHAHARIVSIDKTAALAVPGVQRVYTWEDVPRKRFTTAIHTDHLVDPDDTFILDNTVRFVGQRVVAVLADTVRAAEEGCRRVDVEYEVIPAVFDPEEAMADGAPQLHGAHDSFVRDPVHNILFEIHSHIGDIDAGFAEADVIHEGTYSSPRVQHAHLETHGSIAWMDNGRLNVRTSSQSPSIAKGKLAYLFALRPDQVRVFCKRVGGGFGGKQEVISEDLVALAALDTGRPVCFEYTREEEFTTASTRHPMTLTVKLGAKADGTLTAFQVRNVSNTGAYGNHGGETLHAGGAAVMIYRCPNKKYDAFSVYTNTIPGGALRGYGMTQPAFAVESAMDELARTLHIDPLELRRRNIVRPGDLLVAMHDGPEDVVIAEDGLAKCIDLVADAMARTDNEPPPGSGWLVGAGVASSVHETAPPTEHISEAWVTLGDDLMYELAVGTVEFGEGTSTAHVQIAANQLGTTPSRIRLVQSDTDRTGFDTGAFASAGLFVAGNAVLRAANAVRDRILELAAAHMGVRLAMCSMEETGVVCGDQRMSLAELVALARARGVRFTAARKAYGSPRSVTSNTQGFRIAVHRVTGEIRILYSVQATDAAVVINPAQVRGQVEGGVAQGIGFTLTENHHVDADGAMSNPNLRNYRIPTYADIPRTDVLLVDSADSFGPLRSKGIAECCINPVAPALANALHDATGVRYRALPLTPERIYSRLNQLNEDQPVPRNRAAEELSE</sequence>
<dbReference type="EMBL" id="CP002047">
    <property type="protein sequence ID" value="ADI11436.1"/>
    <property type="molecule type" value="Genomic_DNA"/>
</dbReference>
<dbReference type="InterPro" id="IPR036856">
    <property type="entry name" value="Ald_Oxase/Xan_DH_a/b_sf"/>
</dbReference>
<evidence type="ECO:0000256" key="1">
    <source>
        <dbReference type="ARBA" id="ARBA00006849"/>
    </source>
</evidence>
<dbReference type="SUPFAM" id="SSF54665">
    <property type="entry name" value="CO dehydrogenase molybdoprotein N-domain-like"/>
    <property type="match status" value="1"/>
</dbReference>
<dbReference type="AlphaFoldDB" id="D7BR86"/>
<dbReference type="InterPro" id="IPR016208">
    <property type="entry name" value="Ald_Oxase/xanthine_DH-like"/>
</dbReference>
<dbReference type="InterPro" id="IPR006058">
    <property type="entry name" value="2Fe2S_fd_BS"/>
</dbReference>
<dbReference type="Pfam" id="PF01799">
    <property type="entry name" value="Fer2_2"/>
    <property type="match status" value="1"/>
</dbReference>
<dbReference type="SUPFAM" id="SSF54292">
    <property type="entry name" value="2Fe-2S ferredoxin-like"/>
    <property type="match status" value="1"/>
</dbReference>
<protein>
    <submittedName>
        <fullName evidence="7">Bifunctional: xanthine dehydrogenase/ 4-hydroxybenzoyl-CoA reductase</fullName>
    </submittedName>
</protein>
<dbReference type="PROSITE" id="PS00197">
    <property type="entry name" value="2FE2S_FER_1"/>
    <property type="match status" value="1"/>
</dbReference>
<dbReference type="Gene3D" id="3.90.1170.50">
    <property type="entry name" value="Aldehyde oxidase/xanthine dehydrogenase, a/b hammerhead"/>
    <property type="match status" value="1"/>
</dbReference>
<keyword evidence="3" id="KW-0479">Metal-binding</keyword>
<evidence type="ECO:0000256" key="5">
    <source>
        <dbReference type="ARBA" id="ARBA00023004"/>
    </source>
</evidence>
<dbReference type="STRING" id="749414.SBI_08318"/>
<dbReference type="GO" id="GO:0005506">
    <property type="term" value="F:iron ion binding"/>
    <property type="evidence" value="ECO:0007669"/>
    <property type="project" value="InterPro"/>
</dbReference>
<dbReference type="InterPro" id="IPR036884">
    <property type="entry name" value="2Fe-2S-bd_dom_sf"/>
</dbReference>
<evidence type="ECO:0000256" key="3">
    <source>
        <dbReference type="ARBA" id="ARBA00022723"/>
    </source>
</evidence>
<accession>D7BR86</accession>
<dbReference type="SUPFAM" id="SSF47741">
    <property type="entry name" value="CO dehydrogenase ISP C-domain like"/>
    <property type="match status" value="1"/>
</dbReference>